<feature type="region of interest" description="Disordered" evidence="9">
    <location>
        <begin position="1053"/>
        <end position="1078"/>
    </location>
</feature>
<dbReference type="GeneID" id="104999666"/>
<evidence type="ECO:0000256" key="3">
    <source>
        <dbReference type="ARBA" id="ARBA00022692"/>
    </source>
</evidence>
<keyword evidence="8" id="KW-0175">Coiled coil</keyword>
<evidence type="ECO:0000256" key="8">
    <source>
        <dbReference type="SAM" id="Coils"/>
    </source>
</evidence>
<evidence type="ECO:0000256" key="6">
    <source>
        <dbReference type="ARBA" id="ARBA00023136"/>
    </source>
</evidence>
<keyword evidence="14" id="KW-0675">Receptor</keyword>
<feature type="region of interest" description="Disordered" evidence="9">
    <location>
        <begin position="1"/>
        <end position="23"/>
    </location>
</feature>
<reference evidence="14" key="1">
    <citation type="submission" date="2025-08" db="UniProtKB">
        <authorList>
            <consortium name="RefSeq"/>
        </authorList>
    </citation>
    <scope>IDENTIFICATION</scope>
    <source>
        <tissue evidence="14">Blood</tissue>
    </source>
</reference>
<keyword evidence="5" id="KW-0406">Ion transport</keyword>
<evidence type="ECO:0000256" key="5">
    <source>
        <dbReference type="ARBA" id="ARBA00023065"/>
    </source>
</evidence>
<evidence type="ECO:0000259" key="11">
    <source>
        <dbReference type="Pfam" id="PF18139"/>
    </source>
</evidence>
<dbReference type="Proteomes" id="UP000515208">
    <property type="component" value="Unplaced"/>
</dbReference>
<feature type="domain" description="TRPM SLOG" evidence="11">
    <location>
        <begin position="39"/>
        <end position="100"/>
    </location>
</feature>
<evidence type="ECO:0000259" key="12">
    <source>
        <dbReference type="Pfam" id="PF25508"/>
    </source>
</evidence>
<keyword evidence="13" id="KW-1185">Reference proteome</keyword>
<feature type="domain" description="TRPM-like" evidence="12">
    <location>
        <begin position="325"/>
        <end position="434"/>
    </location>
</feature>
<feature type="compositionally biased region" description="Low complexity" evidence="9">
    <location>
        <begin position="758"/>
        <end position="772"/>
    </location>
</feature>
<evidence type="ECO:0000256" key="10">
    <source>
        <dbReference type="SAM" id="Phobius"/>
    </source>
</evidence>
<gene>
    <name evidence="14" type="primary">TRPM5</name>
</gene>
<comment type="subcellular location">
    <subcellularLocation>
        <location evidence="1">Membrane</location>
        <topology evidence="1">Multi-pass membrane protein</topology>
    </subcellularLocation>
</comment>
<dbReference type="InterPro" id="IPR050927">
    <property type="entry name" value="TRPM"/>
</dbReference>
<organism evidence="13 14">
    <name type="scientific">Bison bison bison</name>
    <name type="common">North American plains bison</name>
    <dbReference type="NCBI Taxonomy" id="43346"/>
    <lineage>
        <taxon>Eukaryota</taxon>
        <taxon>Metazoa</taxon>
        <taxon>Chordata</taxon>
        <taxon>Craniata</taxon>
        <taxon>Vertebrata</taxon>
        <taxon>Euteleostomi</taxon>
        <taxon>Mammalia</taxon>
        <taxon>Eutheria</taxon>
        <taxon>Laurasiatheria</taxon>
        <taxon>Artiodactyla</taxon>
        <taxon>Ruminantia</taxon>
        <taxon>Pecora</taxon>
        <taxon>Bovidae</taxon>
        <taxon>Bovinae</taxon>
        <taxon>Bison</taxon>
    </lineage>
</organism>
<accession>A0A6P3IQV3</accession>
<feature type="transmembrane region" description="Helical" evidence="10">
    <location>
        <begin position="644"/>
        <end position="666"/>
    </location>
</feature>
<evidence type="ECO:0000256" key="1">
    <source>
        <dbReference type="ARBA" id="ARBA00004141"/>
    </source>
</evidence>
<keyword evidence="6 10" id="KW-0472">Membrane</keyword>
<dbReference type="RefSeq" id="XP_010853530.1">
    <property type="nucleotide sequence ID" value="XM_010855228.1"/>
</dbReference>
<evidence type="ECO:0000256" key="7">
    <source>
        <dbReference type="ARBA" id="ARBA00023303"/>
    </source>
</evidence>
<dbReference type="OrthoDB" id="310870at2759"/>
<dbReference type="GO" id="GO:0099604">
    <property type="term" value="F:ligand-gated calcium channel activity"/>
    <property type="evidence" value="ECO:0007669"/>
    <property type="project" value="TreeGrafter"/>
</dbReference>
<dbReference type="CTD" id="29850"/>
<feature type="region of interest" description="Disordered" evidence="9">
    <location>
        <begin position="98"/>
        <end position="118"/>
    </location>
</feature>
<dbReference type="AlphaFoldDB" id="A0A6P3IQV3"/>
<dbReference type="GO" id="GO:0005227">
    <property type="term" value="F:calcium-activated cation channel activity"/>
    <property type="evidence" value="ECO:0007669"/>
    <property type="project" value="TreeGrafter"/>
</dbReference>
<dbReference type="InterPro" id="IPR041491">
    <property type="entry name" value="TRPM_SLOG"/>
</dbReference>
<feature type="domain" description="TRPM SLOG" evidence="11">
    <location>
        <begin position="131"/>
        <end position="227"/>
    </location>
</feature>
<feature type="region of interest" description="Disordered" evidence="9">
    <location>
        <begin position="926"/>
        <end position="947"/>
    </location>
</feature>
<dbReference type="PANTHER" id="PTHR13800:SF5">
    <property type="entry name" value="TRANSIENT RECEPTOR POTENTIAL CATION CHANNEL SUBFAMILY M MEMBER 5"/>
    <property type="match status" value="1"/>
</dbReference>
<dbReference type="Pfam" id="PF25508">
    <property type="entry name" value="TRPM2"/>
    <property type="match status" value="1"/>
</dbReference>
<dbReference type="GO" id="GO:0005886">
    <property type="term" value="C:plasma membrane"/>
    <property type="evidence" value="ECO:0007669"/>
    <property type="project" value="TreeGrafter"/>
</dbReference>
<dbReference type="Pfam" id="PF18139">
    <property type="entry name" value="LSDAT_euk"/>
    <property type="match status" value="2"/>
</dbReference>
<sequence length="1104" mass="122209">MQDAGGTRPGSPRGAGDTWEPSLGRGEIIFGRSGKKRGKFVRVPSGVAPSVLFDLLLAEWHLPAPNLVVSLVGEERPFALKPWLRDVLRKGLVKAAQSTDRGLRQVPRRPGSPGDGPVHYPLDDGGGQGPFCPLDNNHSHFILVEPGSPGKGDGPTELRLRLEKYISEQRTGYGGTSSIEIPVLCLLVNGDPSTLERISRAVEHAAPWLILAGSGGIADVLAALMNQPHLLTPQVAEKQFREKFPSEHFSWEDVVRWTGLLQTIMSHRHLLTVHDFEQEGSEELDTVILKALVKACKSHSQEAQDYLDELKLAVAWDRVDIAKSEIFNGDVEWKSRDLEEVMMDALVSNKPEFVRLFVDNGADVADFLTYGRLQQLYRSVAPKSLLFDLLQRKHEEGRLTLAGLGAQQAREPPAGPPAFSLHEVSRVLKDFLHDGQEGVAAALAACKILKEMSHLETEAEVGRTLREAKYEQLALGVGGGNSTPLFQAFLTKIWWGDMASGTPILRLAGASGALPMTLRGSCAHSKEAPLRTGPEDLQELDSLDTEKSLLCGLGSRAEELSEALRSERDRGRRAAFLLTRWRKFWGAPVTVFLGNVVMYFAFLFLFTYVLLVDFRPPPQGPSGSEVALYFWVFTLVLEEIRQDVFFFLFFLSVWLVAYGVTTQALLHPHDGRLEWIFRRVLYRPYLQIFGQIPLDEIDGQHPARAGGLHVGPRPGEPQHRDPLAAHSFCKTLDTQPFSRASGGHRRPWPDADGREVPRAGPQQGPRPRSAPAAARSYTFQVVQGNADAFWKFQRFHLIVEYHERPALAPPFILLSHLSLVLKRLLQRGTPQKRARLERDLPEPLDQKVVTWEAVQKENFLSELEKRRRESQEELLRKAAHRVDVVAKYLGGLREQERRVRRLESQVGYCAALLSSVAESLARGSASWSECDGPHSPGARGAGGHGQPSASLQAWGLCPLPHLRPPLSTCPGRRQAQVLDGPWLATVFRALGPSVGTHRLNRSVVHGPHWLLPPPTAHGECRAIPSGQWWQVIPLEDPPPPPKTALRSLELGKRAHTRGCSPRSTSTPQPQPSGEQLRVLPGMGWGLSLLLKPEEGPASVNRKIS</sequence>
<feature type="region of interest" description="Disordered" evidence="9">
    <location>
        <begin position="735"/>
        <end position="772"/>
    </location>
</feature>
<feature type="transmembrane region" description="Helical" evidence="10">
    <location>
        <begin position="584"/>
        <end position="608"/>
    </location>
</feature>
<name>A0A6P3IQV3_BISBB</name>
<evidence type="ECO:0000256" key="4">
    <source>
        <dbReference type="ARBA" id="ARBA00022989"/>
    </source>
</evidence>
<feature type="compositionally biased region" description="Basic and acidic residues" evidence="9">
    <location>
        <begin position="747"/>
        <end position="757"/>
    </location>
</feature>
<evidence type="ECO:0000256" key="9">
    <source>
        <dbReference type="SAM" id="MobiDB-lite"/>
    </source>
</evidence>
<evidence type="ECO:0000256" key="2">
    <source>
        <dbReference type="ARBA" id="ARBA00022448"/>
    </source>
</evidence>
<feature type="region of interest" description="Disordered" evidence="9">
    <location>
        <begin position="703"/>
        <end position="722"/>
    </location>
</feature>
<dbReference type="PANTHER" id="PTHR13800">
    <property type="entry name" value="TRANSIENT RECEPTOR POTENTIAL CATION CHANNEL, SUBFAMILY M, MEMBER 6"/>
    <property type="match status" value="1"/>
</dbReference>
<feature type="coiled-coil region" evidence="8">
    <location>
        <begin position="853"/>
        <end position="905"/>
    </location>
</feature>
<keyword evidence="3 10" id="KW-0812">Transmembrane</keyword>
<keyword evidence="2" id="KW-0813">Transport</keyword>
<keyword evidence="4 10" id="KW-1133">Transmembrane helix</keyword>
<protein>
    <submittedName>
        <fullName evidence="14">Transient receptor potential cation channel subfamily M member 5</fullName>
    </submittedName>
</protein>
<dbReference type="KEGG" id="bbis:104999666"/>
<proteinExistence type="predicted"/>
<evidence type="ECO:0000313" key="14">
    <source>
        <dbReference type="RefSeq" id="XP_010853530.1"/>
    </source>
</evidence>
<dbReference type="InterPro" id="IPR057366">
    <property type="entry name" value="TRPM-like"/>
</dbReference>
<keyword evidence="7" id="KW-0407">Ion channel</keyword>
<evidence type="ECO:0000313" key="13">
    <source>
        <dbReference type="Proteomes" id="UP000515208"/>
    </source>
</evidence>